<name>A0A2G9RH38_AQUCT</name>
<keyword evidence="7" id="KW-0804">Transcription</keyword>
<dbReference type="PANTHER" id="PTHR23234">
    <property type="entry name" value="ZNF44 PROTEIN"/>
    <property type="match status" value="1"/>
</dbReference>
<feature type="region of interest" description="Disordered" evidence="10">
    <location>
        <begin position="258"/>
        <end position="294"/>
    </location>
</feature>
<evidence type="ECO:0000256" key="10">
    <source>
        <dbReference type="SAM" id="MobiDB-lite"/>
    </source>
</evidence>
<gene>
    <name evidence="12" type="ORF">AB205_0212590</name>
</gene>
<comment type="similarity">
    <text evidence="1">Belongs to the krueppel C2H2-type zinc-finger protein family.</text>
</comment>
<keyword evidence="2" id="KW-0479">Metal-binding</keyword>
<feature type="domain" description="C2H2-type" evidence="11">
    <location>
        <begin position="574"/>
        <end position="601"/>
    </location>
</feature>
<dbReference type="SUPFAM" id="SSF57667">
    <property type="entry name" value="beta-beta-alpha zinc fingers"/>
    <property type="match status" value="3"/>
</dbReference>
<dbReference type="EMBL" id="KV939637">
    <property type="protein sequence ID" value="PIO27164.1"/>
    <property type="molecule type" value="Genomic_DNA"/>
</dbReference>
<organism evidence="12 13">
    <name type="scientific">Aquarana catesbeiana</name>
    <name type="common">American bullfrog</name>
    <name type="synonym">Rana catesbeiana</name>
    <dbReference type="NCBI Taxonomy" id="8400"/>
    <lineage>
        <taxon>Eukaryota</taxon>
        <taxon>Metazoa</taxon>
        <taxon>Chordata</taxon>
        <taxon>Craniata</taxon>
        <taxon>Vertebrata</taxon>
        <taxon>Euteleostomi</taxon>
        <taxon>Amphibia</taxon>
        <taxon>Batrachia</taxon>
        <taxon>Anura</taxon>
        <taxon>Neobatrachia</taxon>
        <taxon>Ranoidea</taxon>
        <taxon>Ranidae</taxon>
        <taxon>Aquarana</taxon>
    </lineage>
</organism>
<dbReference type="PANTHER" id="PTHR23234:SF10">
    <property type="entry name" value="RIKEN CDNA 6720489N17 GENE-RELATED"/>
    <property type="match status" value="1"/>
</dbReference>
<keyword evidence="4 9" id="KW-0863">Zinc-finger</keyword>
<dbReference type="PROSITE" id="PS50157">
    <property type="entry name" value="ZINC_FINGER_C2H2_2"/>
    <property type="match status" value="3"/>
</dbReference>
<dbReference type="Gene3D" id="3.30.160.60">
    <property type="entry name" value="Classic Zinc Finger"/>
    <property type="match status" value="3"/>
</dbReference>
<proteinExistence type="inferred from homology"/>
<sequence length="724" mass="83076">MEANCTNLTERILRLTLEIIYLLTGEDNIVVKKTSGDGQNSVVVPLHSLLVPERNNEQKILEVTQKITDLLMGETENWSNFNVIIKEEIEDGEEEDSVMKEREYLEGHKDLYKDVMMEDQPPLTSPGGSSNRNPPERCPQPLYSRDSTQEDHTIPHHHQGIGVFAIKTEVKAEEETYMRGNQLSTKETEMMVTATKEETSLDASTGGNNGWKAQEGYLISSADYNKDIAQYSPGVSIVTQNIHHKPNYMVTSTDLFNSEDPNDESHTIIPNVQPSFQRPNTLSDPSNPEESSPNNFQQFQVFEQSFTTQPDLVVPESNNTVEKPFACSECEKSFMKKSHLVQHRRIHTGEKPYMCSENNEQKILEVTKTIIDLLMEENEKWKNVCISIKEESKEEDDEYGVIKEPSEGHKDLCKDIMMENQPPLTSPDGSSNENPPERCHRPLYFQDSTQEVHTIPHHHQSNFNITIKKEIKKEEEESLMEEWAYLEGHKDFYKDIMMEDQLFLTSPDGSSNGNPPERCPRPLYSRDSIQEDHTIPHHHQREEVIDMKIEVKEEEEIKGNRDNHMRMHTGEKPFSCPECGSCFAQKVTLILHQRTHTAQGDCLDQHAEPHENKASPSCSECGKSFEKKSEQHVHHRGPTSKETFPCPDCKKSFKRKCRQEWRRNLTNKVMAVQKTEVNGTELGAMEAKCTNLTERILRLTLEIYLLTGEVRRSILLSDYHANVP</sequence>
<evidence type="ECO:0000256" key="7">
    <source>
        <dbReference type="ARBA" id="ARBA00023163"/>
    </source>
</evidence>
<dbReference type="InterPro" id="IPR050758">
    <property type="entry name" value="Znf_C2H2-type"/>
</dbReference>
<dbReference type="FunFam" id="3.30.160.60:FF:000642">
    <property type="entry name" value="Zinc finger with KRAB and SCAN domains 2"/>
    <property type="match status" value="1"/>
</dbReference>
<dbReference type="Proteomes" id="UP000228934">
    <property type="component" value="Unassembled WGS sequence"/>
</dbReference>
<dbReference type="AlphaFoldDB" id="A0A2G9RH38"/>
<evidence type="ECO:0000313" key="12">
    <source>
        <dbReference type="EMBL" id="PIO27164.1"/>
    </source>
</evidence>
<protein>
    <recommendedName>
        <fullName evidence="11">C2H2-type domain-containing protein</fullName>
    </recommendedName>
</protein>
<evidence type="ECO:0000259" key="11">
    <source>
        <dbReference type="PROSITE" id="PS50157"/>
    </source>
</evidence>
<keyword evidence="13" id="KW-1185">Reference proteome</keyword>
<dbReference type="FunFam" id="3.30.160.60:FF:002343">
    <property type="entry name" value="Zinc finger protein 33A"/>
    <property type="match status" value="1"/>
</dbReference>
<accession>A0A2G9RH38</accession>
<dbReference type="OrthoDB" id="9915452at2759"/>
<keyword evidence="5" id="KW-0862">Zinc</keyword>
<evidence type="ECO:0000256" key="3">
    <source>
        <dbReference type="ARBA" id="ARBA00022737"/>
    </source>
</evidence>
<evidence type="ECO:0000313" key="13">
    <source>
        <dbReference type="Proteomes" id="UP000228934"/>
    </source>
</evidence>
<reference evidence="13" key="1">
    <citation type="journal article" date="2017" name="Nat. Commun.">
        <title>The North American bullfrog draft genome provides insight into hormonal regulation of long noncoding RNA.</title>
        <authorList>
            <person name="Hammond S.A."/>
            <person name="Warren R.L."/>
            <person name="Vandervalk B.P."/>
            <person name="Kucuk E."/>
            <person name="Khan H."/>
            <person name="Gibb E.A."/>
            <person name="Pandoh P."/>
            <person name="Kirk H."/>
            <person name="Zhao Y."/>
            <person name="Jones M."/>
            <person name="Mungall A.J."/>
            <person name="Coope R."/>
            <person name="Pleasance S."/>
            <person name="Moore R.A."/>
            <person name="Holt R.A."/>
            <person name="Round J.M."/>
            <person name="Ohora S."/>
            <person name="Walle B.V."/>
            <person name="Veldhoen N."/>
            <person name="Helbing C.C."/>
            <person name="Birol I."/>
        </authorList>
    </citation>
    <scope>NUCLEOTIDE SEQUENCE [LARGE SCALE GENOMIC DNA]</scope>
</reference>
<evidence type="ECO:0000256" key="1">
    <source>
        <dbReference type="ARBA" id="ARBA00006991"/>
    </source>
</evidence>
<keyword evidence="6" id="KW-0805">Transcription regulation</keyword>
<evidence type="ECO:0000256" key="9">
    <source>
        <dbReference type="PROSITE-ProRule" id="PRU00042"/>
    </source>
</evidence>
<dbReference type="Pfam" id="PF00096">
    <property type="entry name" value="zf-C2H2"/>
    <property type="match status" value="2"/>
</dbReference>
<dbReference type="InterPro" id="IPR036236">
    <property type="entry name" value="Znf_C2H2_sf"/>
</dbReference>
<evidence type="ECO:0000256" key="5">
    <source>
        <dbReference type="ARBA" id="ARBA00022833"/>
    </source>
</evidence>
<dbReference type="SMART" id="SM00355">
    <property type="entry name" value="ZnF_C2H2"/>
    <property type="match status" value="3"/>
</dbReference>
<evidence type="ECO:0000256" key="6">
    <source>
        <dbReference type="ARBA" id="ARBA00023015"/>
    </source>
</evidence>
<feature type="compositionally biased region" description="Polar residues" evidence="10">
    <location>
        <begin position="268"/>
        <end position="284"/>
    </location>
</feature>
<evidence type="ECO:0000256" key="2">
    <source>
        <dbReference type="ARBA" id="ARBA00022723"/>
    </source>
</evidence>
<feature type="region of interest" description="Disordered" evidence="10">
    <location>
        <begin position="118"/>
        <end position="159"/>
    </location>
</feature>
<dbReference type="PROSITE" id="PS00028">
    <property type="entry name" value="ZINC_FINGER_C2H2_1"/>
    <property type="match status" value="2"/>
</dbReference>
<keyword evidence="8" id="KW-0539">Nucleus</keyword>
<dbReference type="InterPro" id="IPR013087">
    <property type="entry name" value="Znf_C2H2_type"/>
</dbReference>
<feature type="compositionally biased region" description="Low complexity" evidence="10">
    <location>
        <begin position="285"/>
        <end position="294"/>
    </location>
</feature>
<feature type="region of interest" description="Disordered" evidence="10">
    <location>
        <begin position="419"/>
        <end position="441"/>
    </location>
</feature>
<feature type="domain" description="C2H2-type" evidence="11">
    <location>
        <begin position="325"/>
        <end position="352"/>
    </location>
</feature>
<evidence type="ECO:0000256" key="8">
    <source>
        <dbReference type="ARBA" id="ARBA00023242"/>
    </source>
</evidence>
<evidence type="ECO:0000256" key="4">
    <source>
        <dbReference type="ARBA" id="ARBA00022771"/>
    </source>
</evidence>
<feature type="domain" description="C2H2-type" evidence="11">
    <location>
        <begin position="616"/>
        <end position="643"/>
    </location>
</feature>
<dbReference type="GO" id="GO:0008270">
    <property type="term" value="F:zinc ion binding"/>
    <property type="evidence" value="ECO:0007669"/>
    <property type="project" value="UniProtKB-KW"/>
</dbReference>
<keyword evidence="3" id="KW-0677">Repeat</keyword>